<evidence type="ECO:0000313" key="7">
    <source>
        <dbReference type="Proteomes" id="UP000320455"/>
    </source>
</evidence>
<proteinExistence type="predicted"/>
<keyword evidence="7" id="KW-1185">Reference proteome</keyword>
<dbReference type="Gene3D" id="3.90.70.20">
    <property type="match status" value="1"/>
</dbReference>
<feature type="domain" description="Peptidase C58 YopT-type" evidence="5">
    <location>
        <begin position="10"/>
        <end position="184"/>
    </location>
</feature>
<keyword evidence="3" id="KW-0788">Thiol protease</keyword>
<dbReference type="EMBL" id="VOCK01000004">
    <property type="protein sequence ID" value="TWQ56159.1"/>
    <property type="molecule type" value="Genomic_DNA"/>
</dbReference>
<evidence type="ECO:0000259" key="5">
    <source>
        <dbReference type="Pfam" id="PF03543"/>
    </source>
</evidence>
<dbReference type="Proteomes" id="UP000320455">
    <property type="component" value="Unassembled WGS sequence"/>
</dbReference>
<feature type="region of interest" description="Disordered" evidence="4">
    <location>
        <begin position="209"/>
        <end position="228"/>
    </location>
</feature>
<organism evidence="6 7">
    <name type="scientific">Xanthomonas vasicola</name>
    <dbReference type="NCBI Taxonomy" id="56459"/>
    <lineage>
        <taxon>Bacteria</taxon>
        <taxon>Pseudomonadati</taxon>
        <taxon>Pseudomonadota</taxon>
        <taxon>Gammaproteobacteria</taxon>
        <taxon>Lysobacterales</taxon>
        <taxon>Lysobacteraceae</taxon>
        <taxon>Xanthomonas</taxon>
    </lineage>
</organism>
<reference evidence="7" key="1">
    <citation type="journal article" date="2020" name="Phytopathology">
        <title>Genomic acquisitions in emerging populations of Xanthomonas vasicola pv. vasculorum infecting corn in the U.S. and Argentina.</title>
        <authorList>
            <person name="Perez-Quintero A.L."/>
        </authorList>
    </citation>
    <scope>NUCLEOTIDE SEQUENCE [LARGE SCALE GENOMIC DNA]</scope>
    <source>
        <strain evidence="7">Xvh-L</strain>
    </source>
</reference>
<dbReference type="NCBIfam" id="TIGR01586">
    <property type="entry name" value="yopT_cys_prot"/>
    <property type="match status" value="1"/>
</dbReference>
<dbReference type="GO" id="GO:0008234">
    <property type="term" value="F:cysteine-type peptidase activity"/>
    <property type="evidence" value="ECO:0007669"/>
    <property type="project" value="UniProtKB-KW"/>
</dbReference>
<evidence type="ECO:0000256" key="4">
    <source>
        <dbReference type="SAM" id="MobiDB-lite"/>
    </source>
</evidence>
<keyword evidence="2" id="KW-0378">Hydrolase</keyword>
<dbReference type="InterPro" id="IPR006473">
    <property type="entry name" value="Peptidase_C58_Yopt"/>
</dbReference>
<accession>A0ABD7SGR2</accession>
<dbReference type="InterPro" id="IPR038765">
    <property type="entry name" value="Papain-like_cys_pep_sf"/>
</dbReference>
<name>A0ABD7SGR2_XANVA</name>
<evidence type="ECO:0000313" key="6">
    <source>
        <dbReference type="EMBL" id="TWQ56159.1"/>
    </source>
</evidence>
<evidence type="ECO:0000256" key="1">
    <source>
        <dbReference type="ARBA" id="ARBA00022670"/>
    </source>
</evidence>
<dbReference type="Pfam" id="PF03543">
    <property type="entry name" value="Peptidase_C58"/>
    <property type="match status" value="1"/>
</dbReference>
<gene>
    <name evidence="6" type="ORF">FQK01_04380</name>
</gene>
<dbReference type="AlphaFoldDB" id="A0ABD7SGR2"/>
<keyword evidence="1 6" id="KW-0645">Protease</keyword>
<dbReference type="GO" id="GO:0006508">
    <property type="term" value="P:proteolysis"/>
    <property type="evidence" value="ECO:0007669"/>
    <property type="project" value="UniProtKB-KW"/>
</dbReference>
<evidence type="ECO:0000256" key="3">
    <source>
        <dbReference type="ARBA" id="ARBA00022807"/>
    </source>
</evidence>
<sequence>MFEGDEMGISGVCAGLSAFWMILHCAVPDGSVETRLRTLGSFDGLHHALAYKKCYALSLKERWDRSVVISKSLDSKARTEADEIYGITRDRQVTKSTSSAAKMADAMARVDGYASIVYKHYDKDAKPIGHEMGMHRNPEDGMITFFDPNFGEFRFRSDEAAQFLRALRERHETSSKVEFNWLLTKVRPNIVGKHTPVDLLVDVVKADHASSSRTQENSGSIEGQGETQ</sequence>
<protein>
    <submittedName>
        <fullName evidence="6">YopT-type cysteine protease domain-containing protein</fullName>
    </submittedName>
</protein>
<comment type="caution">
    <text evidence="6">The sequence shown here is derived from an EMBL/GenBank/DDBJ whole genome shotgun (WGS) entry which is preliminary data.</text>
</comment>
<dbReference type="SUPFAM" id="SSF54001">
    <property type="entry name" value="Cysteine proteinases"/>
    <property type="match status" value="1"/>
</dbReference>
<feature type="compositionally biased region" description="Polar residues" evidence="4">
    <location>
        <begin position="211"/>
        <end position="228"/>
    </location>
</feature>
<evidence type="ECO:0000256" key="2">
    <source>
        <dbReference type="ARBA" id="ARBA00022801"/>
    </source>
</evidence>